<reference evidence="2 3" key="1">
    <citation type="submission" date="2018-03" db="EMBL/GenBank/DDBJ databases">
        <title>Genomic Encyclopedia of Archaeal and Bacterial Type Strains, Phase II (KMG-II): from individual species to whole genera.</title>
        <authorList>
            <person name="Goeker M."/>
        </authorList>
    </citation>
    <scope>NUCLEOTIDE SEQUENCE [LARGE SCALE GENOMIC DNA]</scope>
    <source>
        <strain evidence="2 3">DSM 19711</strain>
    </source>
</reference>
<dbReference type="Proteomes" id="UP000238083">
    <property type="component" value="Unassembled WGS sequence"/>
</dbReference>
<keyword evidence="3" id="KW-1185">Reference proteome</keyword>
<dbReference type="AlphaFoldDB" id="A0A2T0R3J3"/>
<gene>
    <name evidence="2" type="ORF">CLV37_106172</name>
</gene>
<accession>A0A2T0R3J3</accession>
<name>A0A2T0R3J3_9ACTN</name>
<proteinExistence type="predicted"/>
<comment type="caution">
    <text evidence="2">The sequence shown here is derived from an EMBL/GenBank/DDBJ whole genome shotgun (WGS) entry which is preliminary data.</text>
</comment>
<feature type="region of interest" description="Disordered" evidence="1">
    <location>
        <begin position="1"/>
        <end position="22"/>
    </location>
</feature>
<evidence type="ECO:0000313" key="3">
    <source>
        <dbReference type="Proteomes" id="UP000238083"/>
    </source>
</evidence>
<organism evidence="2 3">
    <name type="scientific">Kineococcus rhizosphaerae</name>
    <dbReference type="NCBI Taxonomy" id="559628"/>
    <lineage>
        <taxon>Bacteria</taxon>
        <taxon>Bacillati</taxon>
        <taxon>Actinomycetota</taxon>
        <taxon>Actinomycetes</taxon>
        <taxon>Kineosporiales</taxon>
        <taxon>Kineosporiaceae</taxon>
        <taxon>Kineococcus</taxon>
    </lineage>
</organism>
<protein>
    <submittedName>
        <fullName evidence="2">Uncharacterized protein</fullName>
    </submittedName>
</protein>
<dbReference type="EMBL" id="PVZF01000006">
    <property type="protein sequence ID" value="PRY14614.1"/>
    <property type="molecule type" value="Genomic_DNA"/>
</dbReference>
<evidence type="ECO:0000313" key="2">
    <source>
        <dbReference type="EMBL" id="PRY14614.1"/>
    </source>
</evidence>
<sequence>MSGPAGRRCAARSQRRGRENVRCRVTSQNETTVEGGYVVSTTLVRSHGEGDDPFAGPAGAVAERHHLQEAPARENPRTVGIEAVTR</sequence>
<evidence type="ECO:0000256" key="1">
    <source>
        <dbReference type="SAM" id="MobiDB-lite"/>
    </source>
</evidence>